<comment type="similarity">
    <text evidence="5 6">Belongs to the FtsA/MreB family.</text>
</comment>
<evidence type="ECO:0000313" key="9">
    <source>
        <dbReference type="Proteomes" id="UP000245872"/>
    </source>
</evidence>
<dbReference type="Proteomes" id="UP000245872">
    <property type="component" value="Chromosome"/>
</dbReference>
<accession>A0A2Z3L829</accession>
<organism evidence="8 9">
    <name type="scientific">Candidatus Cardinium hertigii</name>
    <dbReference type="NCBI Taxonomy" id="247481"/>
    <lineage>
        <taxon>Bacteria</taxon>
        <taxon>Pseudomonadati</taxon>
        <taxon>Bacteroidota</taxon>
        <taxon>Cytophagia</taxon>
        <taxon>Cytophagales</taxon>
        <taxon>Amoebophilaceae</taxon>
        <taxon>Candidatus Cardinium</taxon>
    </lineage>
</organism>
<dbReference type="HAMAP" id="MF_02033">
    <property type="entry name" value="FtsA"/>
    <property type="match status" value="1"/>
</dbReference>
<dbReference type="RefSeq" id="WP_109997211.1">
    <property type="nucleotide sequence ID" value="NZ_CP029619.1"/>
</dbReference>
<evidence type="ECO:0000256" key="4">
    <source>
        <dbReference type="ARBA" id="ARBA00023306"/>
    </source>
</evidence>
<dbReference type="OrthoDB" id="9768127at2"/>
<dbReference type="PANTHER" id="PTHR32432:SF4">
    <property type="entry name" value="CELL DIVISION PROTEIN FTSA"/>
    <property type="match status" value="1"/>
</dbReference>
<evidence type="ECO:0000259" key="7">
    <source>
        <dbReference type="SMART" id="SM00842"/>
    </source>
</evidence>
<keyword evidence="4 5" id="KW-0131">Cell cycle</keyword>
<comment type="subunit">
    <text evidence="5">Self-interacts. Interacts with FtsZ.</text>
</comment>
<sequence>MSKIIASLDIGSSKICVVIGRQSQYDGNKLEVLGKGEATSDGVSRGVIVNIDKTALSIKQALQAAEEDSGINVNVVHVNISGRHVTSTAHYGSITRDSIEQEITVTDIHTLTHDIHRMVMPLGMEIIHTIPQEYTIDYEIATQDPVGMTGVKLEANFHVITAKTHVIQSIHKCIKKAGIAAEFTMASALATSLAVLSDEEKEAGVCLIDIGASIINIVLFFDSIVRYTATIPLGGNHITADVQQSFMILERQAELLKTKFGNITAEAFDTQAIVTIPGLRNRSPKEVLTTNLAKVIQARMEEIATFIQEEILRSGFYEKLIAGMVITGGGSNLKGAQGLFKAITGLDVRLGVADEYLEEGSGKKLKDPMYATAIGLALAGFKTLDYREAYYKTKESTYWDHSRQNKKQTKKGSFSFKQIINKTKAFLADDYEET</sequence>
<protein>
    <recommendedName>
        <fullName evidence="5 6">Cell division protein FtsA</fullName>
    </recommendedName>
</protein>
<dbReference type="KEGG" id="cher:DK880_00463"/>
<keyword evidence="3 5" id="KW-0472">Membrane</keyword>
<evidence type="ECO:0000256" key="1">
    <source>
        <dbReference type="ARBA" id="ARBA00022475"/>
    </source>
</evidence>
<dbReference type="InterPro" id="IPR050696">
    <property type="entry name" value="FtsA/MreB"/>
</dbReference>
<dbReference type="Pfam" id="PF14450">
    <property type="entry name" value="FtsA"/>
    <property type="match status" value="1"/>
</dbReference>
<evidence type="ECO:0000256" key="2">
    <source>
        <dbReference type="ARBA" id="ARBA00022618"/>
    </source>
</evidence>
<keyword evidence="9" id="KW-1185">Reference proteome</keyword>
<name>A0A2Z3L829_9BACT</name>
<evidence type="ECO:0000256" key="6">
    <source>
        <dbReference type="PIRNR" id="PIRNR003101"/>
    </source>
</evidence>
<comment type="function">
    <text evidence="5 6">Cell division protein that is involved in the assembly of the Z ring. May serve as a membrane anchor for the Z ring.</text>
</comment>
<evidence type="ECO:0000313" key="8">
    <source>
        <dbReference type="EMBL" id="AWN81788.1"/>
    </source>
</evidence>
<dbReference type="CDD" id="cd24048">
    <property type="entry name" value="ASKHA_NBD_FtsA"/>
    <property type="match status" value="1"/>
</dbReference>
<dbReference type="SUPFAM" id="SSF53067">
    <property type="entry name" value="Actin-like ATPase domain"/>
    <property type="match status" value="2"/>
</dbReference>
<dbReference type="PIRSF" id="PIRSF003101">
    <property type="entry name" value="FtsA"/>
    <property type="match status" value="1"/>
</dbReference>
<dbReference type="GO" id="GO:0032153">
    <property type="term" value="C:cell division site"/>
    <property type="evidence" value="ECO:0007669"/>
    <property type="project" value="UniProtKB-UniRule"/>
</dbReference>
<feature type="domain" description="SHS2" evidence="7">
    <location>
        <begin position="5"/>
        <end position="195"/>
    </location>
</feature>
<reference evidence="8 9" key="1">
    <citation type="submission" date="2018-05" db="EMBL/GenBank/DDBJ databases">
        <title>Candidatus Cardinium hertigii Genome Assembly.</title>
        <authorList>
            <person name="Showmaker K.C."/>
            <person name="Walden K.O."/>
            <person name="Fields C.J."/>
            <person name="Lambert K.N."/>
            <person name="Hudson M.E."/>
        </authorList>
    </citation>
    <scope>NUCLEOTIDE SEQUENCE [LARGE SCALE GENOMIC DNA]</scope>
    <source>
        <strain evidence="9">cHgTN10</strain>
    </source>
</reference>
<dbReference type="PANTHER" id="PTHR32432">
    <property type="entry name" value="CELL DIVISION PROTEIN FTSA-RELATED"/>
    <property type="match status" value="1"/>
</dbReference>
<dbReference type="Pfam" id="PF02491">
    <property type="entry name" value="SHS2_FTSA"/>
    <property type="match status" value="1"/>
</dbReference>
<dbReference type="Gene3D" id="3.30.420.40">
    <property type="match status" value="1"/>
</dbReference>
<keyword evidence="2 5" id="KW-0132">Cell division</keyword>
<proteinExistence type="inferred from homology"/>
<dbReference type="AlphaFoldDB" id="A0A2Z3L829"/>
<dbReference type="GO" id="GO:0009898">
    <property type="term" value="C:cytoplasmic side of plasma membrane"/>
    <property type="evidence" value="ECO:0007669"/>
    <property type="project" value="UniProtKB-UniRule"/>
</dbReference>
<dbReference type="SMART" id="SM00842">
    <property type="entry name" value="FtsA"/>
    <property type="match status" value="1"/>
</dbReference>
<dbReference type="NCBIfam" id="TIGR01174">
    <property type="entry name" value="ftsA"/>
    <property type="match status" value="1"/>
</dbReference>
<gene>
    <name evidence="5 8" type="primary">ftsA</name>
    <name evidence="8" type="ORF">DK880_00463</name>
</gene>
<evidence type="ECO:0000256" key="5">
    <source>
        <dbReference type="HAMAP-Rule" id="MF_02033"/>
    </source>
</evidence>
<dbReference type="InterPro" id="IPR020823">
    <property type="entry name" value="Cell_div_FtsA"/>
</dbReference>
<keyword evidence="1 5" id="KW-1003">Cell membrane</keyword>
<comment type="subcellular location">
    <subcellularLocation>
        <location evidence="5">Cell membrane</location>
        <topology evidence="5">Peripheral membrane protein</topology>
        <orientation evidence="5">Cytoplasmic side</orientation>
    </subcellularLocation>
    <text evidence="5">Localizes to the Z ring in an FtsZ-dependent manner. Targeted to the membrane through a conserved C-terminal amphipathic helix.</text>
</comment>
<dbReference type="Gene3D" id="3.30.1490.110">
    <property type="match status" value="1"/>
</dbReference>
<dbReference type="InterPro" id="IPR043129">
    <property type="entry name" value="ATPase_NBD"/>
</dbReference>
<dbReference type="GO" id="GO:0043093">
    <property type="term" value="P:FtsZ-dependent cytokinesis"/>
    <property type="evidence" value="ECO:0007669"/>
    <property type="project" value="UniProtKB-UniRule"/>
</dbReference>
<dbReference type="EMBL" id="CP029619">
    <property type="protein sequence ID" value="AWN81788.1"/>
    <property type="molecule type" value="Genomic_DNA"/>
</dbReference>
<dbReference type="InterPro" id="IPR003494">
    <property type="entry name" value="SHS2_FtsA"/>
</dbReference>
<evidence type="ECO:0000256" key="3">
    <source>
        <dbReference type="ARBA" id="ARBA00023136"/>
    </source>
</evidence>